<protein>
    <recommendedName>
        <fullName evidence="3">Sulfur carrier protein FdhD</fullName>
    </recommendedName>
</protein>
<feature type="active site" description="Cysteine persulfide intermediate" evidence="3">
    <location>
        <position position="125"/>
    </location>
</feature>
<dbReference type="GO" id="GO:0006777">
    <property type="term" value="P:Mo-molybdopterin cofactor biosynthetic process"/>
    <property type="evidence" value="ECO:0007669"/>
    <property type="project" value="UniProtKB-UniRule"/>
</dbReference>
<dbReference type="SUPFAM" id="SSF53927">
    <property type="entry name" value="Cytidine deaminase-like"/>
    <property type="match status" value="1"/>
</dbReference>
<dbReference type="GO" id="GO:0097163">
    <property type="term" value="F:sulfur carrier activity"/>
    <property type="evidence" value="ECO:0007669"/>
    <property type="project" value="UniProtKB-UniRule"/>
</dbReference>
<proteinExistence type="inferred from homology"/>
<dbReference type="OrthoDB" id="3197277at2"/>
<accession>A0A5C8ZCT4</accession>
<organism evidence="4 5">
    <name type="scientific">Reinekea thalattae</name>
    <dbReference type="NCBI Taxonomy" id="2593301"/>
    <lineage>
        <taxon>Bacteria</taxon>
        <taxon>Pseudomonadati</taxon>
        <taxon>Pseudomonadota</taxon>
        <taxon>Gammaproteobacteria</taxon>
        <taxon>Oceanospirillales</taxon>
        <taxon>Saccharospirillaceae</taxon>
        <taxon>Reinekea</taxon>
    </lineage>
</organism>
<comment type="subcellular location">
    <subcellularLocation>
        <location evidence="3">Cytoplasm</location>
    </subcellularLocation>
</comment>
<dbReference type="Gene3D" id="3.10.20.10">
    <property type="match status" value="1"/>
</dbReference>
<dbReference type="Gene3D" id="3.40.140.10">
    <property type="entry name" value="Cytidine Deaminase, domain 2"/>
    <property type="match status" value="1"/>
</dbReference>
<dbReference type="GO" id="GO:0005737">
    <property type="term" value="C:cytoplasm"/>
    <property type="evidence" value="ECO:0007669"/>
    <property type="project" value="UniProtKB-SubCell"/>
</dbReference>
<dbReference type="EMBL" id="VKAD01000001">
    <property type="protein sequence ID" value="TXR54981.1"/>
    <property type="molecule type" value="Genomic_DNA"/>
</dbReference>
<evidence type="ECO:0000313" key="5">
    <source>
        <dbReference type="Proteomes" id="UP000321764"/>
    </source>
</evidence>
<keyword evidence="2 3" id="KW-0501">Molybdenum cofactor biosynthesis</keyword>
<dbReference type="GO" id="GO:0016783">
    <property type="term" value="F:sulfurtransferase activity"/>
    <property type="evidence" value="ECO:0007669"/>
    <property type="project" value="InterPro"/>
</dbReference>
<evidence type="ECO:0000256" key="2">
    <source>
        <dbReference type="ARBA" id="ARBA00023150"/>
    </source>
</evidence>
<evidence type="ECO:0000256" key="3">
    <source>
        <dbReference type="HAMAP-Rule" id="MF_00187"/>
    </source>
</evidence>
<evidence type="ECO:0000313" key="4">
    <source>
        <dbReference type="EMBL" id="TXR54981.1"/>
    </source>
</evidence>
<dbReference type="InterPro" id="IPR003786">
    <property type="entry name" value="FdhD"/>
</dbReference>
<comment type="similarity">
    <text evidence="3">Belongs to the FdhD family.</text>
</comment>
<sequence>MTDPSLQFFGFKHTQYQCVTARGENKKETPLVEEIPFAISINDISYAVLMATPVNLEQLALGFLVSEGIIKELSDIRDIELTQNNLPFVQEAVMESSVVANIQISPRLFNRFKHRQKAHLGASGCGLCGVDSISQAFPSLTKLKPSNAKNADALRALKEQLKPLQTLGNKTGALHAALLLSQDDKPICCMEDIGRHNALDKIIGFALQNKLSLFNHNVLMSSRCSSELVQKAVRAGLSNLTHLASPSTLAVTLANHYGLRLIHLPKREAPRLFSNFND</sequence>
<dbReference type="PANTHER" id="PTHR30592:SF1">
    <property type="entry name" value="SULFUR CARRIER PROTEIN FDHD"/>
    <property type="match status" value="1"/>
</dbReference>
<comment type="caution">
    <text evidence="4">The sequence shown here is derived from an EMBL/GenBank/DDBJ whole genome shotgun (WGS) entry which is preliminary data.</text>
</comment>
<comment type="caution">
    <text evidence="3">Lacks conserved residue(s) required for the propagation of feature annotation.</text>
</comment>
<dbReference type="Proteomes" id="UP000321764">
    <property type="component" value="Unassembled WGS sequence"/>
</dbReference>
<gene>
    <name evidence="3 4" type="primary">fdhD</name>
    <name evidence="4" type="ORF">FME95_06460</name>
</gene>
<dbReference type="HAMAP" id="MF_00187">
    <property type="entry name" value="FdhD"/>
    <property type="match status" value="1"/>
</dbReference>
<dbReference type="PANTHER" id="PTHR30592">
    <property type="entry name" value="FORMATE DEHYDROGENASE"/>
    <property type="match status" value="1"/>
</dbReference>
<keyword evidence="4" id="KW-0808">Transferase</keyword>
<dbReference type="Pfam" id="PF02634">
    <property type="entry name" value="FdhD-NarQ"/>
    <property type="match status" value="1"/>
</dbReference>
<dbReference type="NCBIfam" id="TIGR00129">
    <property type="entry name" value="fdhD_narQ"/>
    <property type="match status" value="1"/>
</dbReference>
<comment type="function">
    <text evidence="3">Required for formate dehydrogenase (FDH) activity. Acts as a sulfur carrier protein that transfers sulfur from IscS to the molybdenum cofactor prior to its insertion into FDH.</text>
</comment>
<name>A0A5C8ZCT4_9GAMM</name>
<keyword evidence="1 3" id="KW-0963">Cytoplasm</keyword>
<dbReference type="InterPro" id="IPR016193">
    <property type="entry name" value="Cytidine_deaminase-like"/>
</dbReference>
<dbReference type="AlphaFoldDB" id="A0A5C8ZCT4"/>
<reference evidence="4 5" key="1">
    <citation type="submission" date="2019-07" db="EMBL/GenBank/DDBJ databases">
        <title>Reinekea sp. strain SSH23 genome sequencing and assembly.</title>
        <authorList>
            <person name="Kim I."/>
        </authorList>
    </citation>
    <scope>NUCLEOTIDE SEQUENCE [LARGE SCALE GENOMIC DNA]</scope>
    <source>
        <strain evidence="4 5">SSH23</strain>
    </source>
</reference>
<keyword evidence="5" id="KW-1185">Reference proteome</keyword>
<evidence type="ECO:0000256" key="1">
    <source>
        <dbReference type="ARBA" id="ARBA00022490"/>
    </source>
</evidence>
<dbReference type="PIRSF" id="PIRSF015626">
    <property type="entry name" value="FdhD"/>
    <property type="match status" value="1"/>
</dbReference>